<feature type="domain" description="NAD(P)-binding" evidence="1">
    <location>
        <begin position="11"/>
        <end position="207"/>
    </location>
</feature>
<keyword evidence="3" id="KW-1185">Reference proteome</keyword>
<dbReference type="OrthoDB" id="4248066at2"/>
<dbReference type="RefSeq" id="WP_138170739.1">
    <property type="nucleotide sequence ID" value="NZ_VAWA01000013.1"/>
</dbReference>
<dbReference type="InterPro" id="IPR036291">
    <property type="entry name" value="NAD(P)-bd_dom_sf"/>
</dbReference>
<sequence length="229" mass="23969">MADQRKVVIIGGHGKIALLAAPKLVDAGFTVESIIRKPEQRSEVEATGASAVVLDVEHATTDELQDAFAGAWAVVFSAGAGGGNPARTKAVDQEAAIRSMEAAGAAGVRRYVMVSYARSEVDIHHLDPQSSFYPYAAAKHQADNYLRHTELDYTILGPGTLTTEPASGKITVVDAEAAARASSAGGAEAVATSRGNVAEVIAHVLTTDAARRRTVNFFDGETPIAEAIR</sequence>
<proteinExistence type="predicted"/>
<evidence type="ECO:0000313" key="3">
    <source>
        <dbReference type="Proteomes" id="UP000306544"/>
    </source>
</evidence>
<evidence type="ECO:0000259" key="1">
    <source>
        <dbReference type="Pfam" id="PF13460"/>
    </source>
</evidence>
<dbReference type="Gene3D" id="3.40.50.720">
    <property type="entry name" value="NAD(P)-binding Rossmann-like Domain"/>
    <property type="match status" value="1"/>
</dbReference>
<dbReference type="PANTHER" id="PTHR15020">
    <property type="entry name" value="FLAVIN REDUCTASE-RELATED"/>
    <property type="match status" value="1"/>
</dbReference>
<dbReference type="Proteomes" id="UP000306544">
    <property type="component" value="Unassembled WGS sequence"/>
</dbReference>
<dbReference type="InterPro" id="IPR016040">
    <property type="entry name" value="NAD(P)-bd_dom"/>
</dbReference>
<dbReference type="AlphaFoldDB" id="A0A5R9A862"/>
<reference evidence="2 3" key="1">
    <citation type="submission" date="2019-05" db="EMBL/GenBank/DDBJ databases">
        <title>Nesterenkonia sp. GY239, isolated from the Southern Atlantic Ocean.</title>
        <authorList>
            <person name="Zhang G."/>
        </authorList>
    </citation>
    <scope>NUCLEOTIDE SEQUENCE [LARGE SCALE GENOMIC DNA]</scope>
    <source>
        <strain evidence="2 3">GY239</strain>
    </source>
</reference>
<accession>A0A5R9A862</accession>
<dbReference type="EMBL" id="VAWA01000013">
    <property type="protein sequence ID" value="TLP74097.1"/>
    <property type="molecule type" value="Genomic_DNA"/>
</dbReference>
<evidence type="ECO:0000313" key="2">
    <source>
        <dbReference type="EMBL" id="TLP74097.1"/>
    </source>
</evidence>
<organism evidence="2 3">
    <name type="scientific">Nesterenkonia sphaerica</name>
    <dbReference type="NCBI Taxonomy" id="1804988"/>
    <lineage>
        <taxon>Bacteria</taxon>
        <taxon>Bacillati</taxon>
        <taxon>Actinomycetota</taxon>
        <taxon>Actinomycetes</taxon>
        <taxon>Micrococcales</taxon>
        <taxon>Micrococcaceae</taxon>
        <taxon>Nesterenkonia</taxon>
    </lineage>
</organism>
<name>A0A5R9A862_9MICC</name>
<comment type="caution">
    <text evidence="2">The sequence shown here is derived from an EMBL/GenBank/DDBJ whole genome shotgun (WGS) entry which is preliminary data.</text>
</comment>
<protein>
    <submittedName>
        <fullName evidence="2">NAD-dependent dehydratase</fullName>
    </submittedName>
</protein>
<dbReference type="PANTHER" id="PTHR15020:SF50">
    <property type="entry name" value="UPF0659 PROTEIN YMR090W"/>
    <property type="match status" value="1"/>
</dbReference>
<dbReference type="Pfam" id="PF13460">
    <property type="entry name" value="NAD_binding_10"/>
    <property type="match status" value="1"/>
</dbReference>
<gene>
    <name evidence="2" type="ORF">FEF27_09875</name>
</gene>
<dbReference type="SUPFAM" id="SSF51735">
    <property type="entry name" value="NAD(P)-binding Rossmann-fold domains"/>
    <property type="match status" value="1"/>
</dbReference>